<dbReference type="EMBL" id="FQXP01000007">
    <property type="protein sequence ID" value="SHH95036.1"/>
    <property type="molecule type" value="Genomic_DNA"/>
</dbReference>
<dbReference type="RefSeq" id="WP_143147703.1">
    <property type="nucleotide sequence ID" value="NZ_FQXP01000007.1"/>
</dbReference>
<keyword evidence="1" id="KW-0472">Membrane</keyword>
<dbReference type="AlphaFoldDB" id="A0A1M5X5E2"/>
<name>A0A1M5X5E2_9CLOT</name>
<evidence type="ECO:0000256" key="1">
    <source>
        <dbReference type="SAM" id="Phobius"/>
    </source>
</evidence>
<keyword evidence="3" id="KW-1185">Reference proteome</keyword>
<feature type="transmembrane region" description="Helical" evidence="1">
    <location>
        <begin position="16"/>
        <end position="36"/>
    </location>
</feature>
<reference evidence="2 3" key="1">
    <citation type="submission" date="2016-11" db="EMBL/GenBank/DDBJ databases">
        <authorList>
            <person name="Jaros S."/>
            <person name="Januszkiewicz K."/>
            <person name="Wedrychowicz H."/>
        </authorList>
    </citation>
    <scope>NUCLEOTIDE SEQUENCE [LARGE SCALE GENOMIC DNA]</scope>
    <source>
        <strain evidence="2 3">DSM 3089</strain>
    </source>
</reference>
<dbReference type="InterPro" id="IPR023991">
    <property type="entry name" value="Bacteriocin_IIb_lactobn/cerein"/>
</dbReference>
<protein>
    <submittedName>
        <fullName evidence="2">Class IIb bacteriocin, lactobin A/cerein 7B family</fullName>
    </submittedName>
</protein>
<keyword evidence="1" id="KW-1133">Transmembrane helix</keyword>
<evidence type="ECO:0000313" key="3">
    <source>
        <dbReference type="Proteomes" id="UP000184526"/>
    </source>
</evidence>
<accession>A0A1M5X5E2</accession>
<sequence>MFTEITQSELNDINGGIGFLGVTCIILAISAAANVFNGYSDAHFGK</sequence>
<gene>
    <name evidence="2" type="ORF">SAMN02745196_02019</name>
</gene>
<dbReference type="Proteomes" id="UP000184526">
    <property type="component" value="Unassembled WGS sequence"/>
</dbReference>
<evidence type="ECO:0000313" key="2">
    <source>
        <dbReference type="EMBL" id="SHH95036.1"/>
    </source>
</evidence>
<dbReference type="STRING" id="1121306.SAMN02745196_02019"/>
<proteinExistence type="predicted"/>
<organism evidence="2 3">
    <name type="scientific">Clostridium collagenovorans DSM 3089</name>
    <dbReference type="NCBI Taxonomy" id="1121306"/>
    <lineage>
        <taxon>Bacteria</taxon>
        <taxon>Bacillati</taxon>
        <taxon>Bacillota</taxon>
        <taxon>Clostridia</taxon>
        <taxon>Eubacteriales</taxon>
        <taxon>Clostridiaceae</taxon>
        <taxon>Clostridium</taxon>
    </lineage>
</organism>
<keyword evidence="1" id="KW-0812">Transmembrane</keyword>
<dbReference type="NCBIfam" id="TIGR03949">
    <property type="entry name" value="bact_IIb_cerein"/>
    <property type="match status" value="1"/>
</dbReference>